<feature type="domain" description="Glycosyltransferase subfamily 4-like N-terminal" evidence="2">
    <location>
        <begin position="50"/>
        <end position="173"/>
    </location>
</feature>
<comment type="caution">
    <text evidence="3">The sequence shown here is derived from an EMBL/GenBank/DDBJ whole genome shotgun (WGS) entry which is preliminary data.</text>
</comment>
<organism evidence="3 4">
    <name type="scientific">Flavobacterium agri</name>
    <dbReference type="NCBI Taxonomy" id="2743471"/>
    <lineage>
        <taxon>Bacteria</taxon>
        <taxon>Pseudomonadati</taxon>
        <taxon>Bacteroidota</taxon>
        <taxon>Flavobacteriia</taxon>
        <taxon>Flavobacteriales</taxon>
        <taxon>Flavobacteriaceae</taxon>
        <taxon>Flavobacterium</taxon>
    </lineage>
</organism>
<accession>A0A7Y8Y2V0</accession>
<dbReference type="PANTHER" id="PTHR12526:SF630">
    <property type="entry name" value="GLYCOSYLTRANSFERASE"/>
    <property type="match status" value="1"/>
</dbReference>
<proteinExistence type="predicted"/>
<dbReference type="CDD" id="cd03808">
    <property type="entry name" value="GT4_CapM-like"/>
    <property type="match status" value="1"/>
</dbReference>
<dbReference type="Pfam" id="PF00534">
    <property type="entry name" value="Glycos_transf_1"/>
    <property type="match status" value="1"/>
</dbReference>
<protein>
    <submittedName>
        <fullName evidence="3">Glycosyltransferase family 4 protein</fullName>
    </submittedName>
</protein>
<feature type="domain" description="Glycosyl transferase family 1" evidence="1">
    <location>
        <begin position="195"/>
        <end position="361"/>
    </location>
</feature>
<dbReference type="GO" id="GO:0016757">
    <property type="term" value="F:glycosyltransferase activity"/>
    <property type="evidence" value="ECO:0007669"/>
    <property type="project" value="InterPro"/>
</dbReference>
<dbReference type="AlphaFoldDB" id="A0A7Y8Y2V0"/>
<reference evidence="3 4" key="1">
    <citation type="submission" date="2020-07" db="EMBL/GenBank/DDBJ databases">
        <authorList>
            <person name="Sun Q."/>
        </authorList>
    </citation>
    <scope>NUCLEOTIDE SEQUENCE [LARGE SCALE GENOMIC DNA]</scope>
    <source>
        <strain evidence="3 4">MAH-1</strain>
    </source>
</reference>
<name>A0A7Y8Y2V0_9FLAO</name>
<evidence type="ECO:0000313" key="4">
    <source>
        <dbReference type="Proteomes" id="UP000535020"/>
    </source>
</evidence>
<evidence type="ECO:0000313" key="3">
    <source>
        <dbReference type="EMBL" id="NYA70903.1"/>
    </source>
</evidence>
<dbReference type="Proteomes" id="UP000535020">
    <property type="component" value="Unassembled WGS sequence"/>
</dbReference>
<dbReference type="EMBL" id="JACBJI010000003">
    <property type="protein sequence ID" value="NYA70903.1"/>
    <property type="molecule type" value="Genomic_DNA"/>
</dbReference>
<keyword evidence="3" id="KW-0808">Transferase</keyword>
<gene>
    <name evidence="3" type="ORF">HZF10_08235</name>
</gene>
<keyword evidence="4" id="KW-1185">Reference proteome</keyword>
<dbReference type="PANTHER" id="PTHR12526">
    <property type="entry name" value="GLYCOSYLTRANSFERASE"/>
    <property type="match status" value="1"/>
</dbReference>
<evidence type="ECO:0000259" key="1">
    <source>
        <dbReference type="Pfam" id="PF00534"/>
    </source>
</evidence>
<dbReference type="SUPFAM" id="SSF53756">
    <property type="entry name" value="UDP-Glycosyltransferase/glycogen phosphorylase"/>
    <property type="match status" value="1"/>
</dbReference>
<sequence length="385" mass="43198">MSEKKKIIRVTTVPISLEKLLSGQIGFMKEHFEIKAVSSEPERLAAFGKAQKIETHAVGLTRKLTPIQDLKALWQLYRYLKTEKPFIVHSHTPKAGTVGMMAAKLAGVPHRLHTVAGLPLLVAKGKKRKLLDFVEKITYSAATKVYPNSYGLRDIIIQNGYCKPEKLKVLGNGSSNGIDTSFFDPSLFSEKEVSDLRQSLGIASDDVVFIFIGRLVKDKGIRELISAFDRIGSENPKAKLLLVGRYEPDLDPLDEQTKSKIASNKNIIETGYQTEVRPYFLASDILTFPSYREGFPNVVLQAAAMRLPAIVSDINGCNEIITQGKNGLIVPVEDENALHDAMLKLLNDNVLRQKMRDNSRQEIKERYEQSFVWNAILEEYRALKP</sequence>
<evidence type="ECO:0000259" key="2">
    <source>
        <dbReference type="Pfam" id="PF13579"/>
    </source>
</evidence>
<dbReference type="Gene3D" id="3.40.50.2000">
    <property type="entry name" value="Glycogen Phosphorylase B"/>
    <property type="match status" value="2"/>
</dbReference>
<dbReference type="Pfam" id="PF13579">
    <property type="entry name" value="Glyco_trans_4_4"/>
    <property type="match status" value="1"/>
</dbReference>
<dbReference type="InterPro" id="IPR028098">
    <property type="entry name" value="Glyco_trans_4-like_N"/>
</dbReference>
<dbReference type="InterPro" id="IPR001296">
    <property type="entry name" value="Glyco_trans_1"/>
</dbReference>
<dbReference type="RefSeq" id="WP_176005717.1">
    <property type="nucleotide sequence ID" value="NZ_JABWMI010000010.1"/>
</dbReference>